<gene>
    <name evidence="5" type="ORF">HO173_007217</name>
</gene>
<feature type="compositionally biased region" description="Polar residues" evidence="3">
    <location>
        <begin position="373"/>
        <end position="382"/>
    </location>
</feature>
<feature type="region of interest" description="Disordered" evidence="3">
    <location>
        <begin position="819"/>
        <end position="879"/>
    </location>
</feature>
<feature type="region of interest" description="Disordered" evidence="3">
    <location>
        <begin position="620"/>
        <end position="683"/>
    </location>
</feature>
<feature type="compositionally biased region" description="Basic and acidic residues" evidence="3">
    <location>
        <begin position="459"/>
        <end position="475"/>
    </location>
</feature>
<sequence>MSQSIQPLRIQKNTPSSSPNKTSAPLTKRPLAELGPMEQRRNSPSYNQNTKKSLFNGDSSPFDQSPIASNSPRLYWQNRDPASPTRSNAENRNPLSDRDGSPSPAKRSSIENLKRASRVKNSNMFAREHKQEYDPTSSPMIERPLATGRPLSVQQGNAYGGSGLQNSRQGGSMRMPVNGTLRSPVKTNGISEESMSPSKAPTSPTKSSMSSKSRYSQPHQAFDLENSIWSEEEGEEEEQSAERELPPGKSLHRHAKSVTFDAAPPQVNEYEMTTPDPSSVASGSREGSYDSVNEGEDESFDRGSSIERDDSFDASLEDTEKTPVVLPEDWRFMSPAVANEDLVAHVESPFDGEQSGPAPTAQPSSIPDARVSPTRTDSVNSNGERRPLPPLPALGTPLFPRARSDSNNSLSATAERVSSFQRVSPAPHRPASISKAEIQGMGGCSMSIEDRLRLMMIDDPDKRSSPVEEQQEQRERRLRRGSPLRGSEPGEGDREIQIHEEEVENDDVASLGEYKLPPRISRESILRKVKSRTFNEPEDDTSFLGLSPTSDKGVYNNLDPDTPIPSLETEETEKEVIIKQEPDLEDSEVDVYSIPDLYSQQLQAESYMNAIEKLEAFRASSATHKDDDDESHYSVDSRESGHQERKSDSATDDEGPPTPRALTSNQAGQDLERKESHRMSLPQFAALLGESDFGFSMESFMTPSPETTQEPVKPVLSSQPSWTSEVPSEKSFAEQIIDRPVTPEEQLQPPRFPGQWNDAEDEPKTPDSVIRHPIAQSPAPDSPGVPEPVATIKAPGSKLKTRPSITPADVQAMAEVRRQVSNGSQVPAVPKIPERHSSRPSVVAESDEPHCDPASQVASVETFEERDTSKPSKRKSSLLPLEVSVQASDGLGLGIESEFDRVIEAQKVAFNSPTPDMASRPWSPGHAEHMPGQEFRPFREGYANKTFRTQKGYLMRQNTKVIIASSASHESADSATETQDTQDPAARGTRSAGNSPRKPSHTQTWTAEPWNGKIRRKSIRKSGGIPSKAPGSGPAPPLPGQHSNVASGLGSVTEDESMQNTEEIGEDGERGRLFVKVVRVKDLDLPLPKGERSFFALTLDNGLHCVTTAWLELGKTAPIGQEFELVVLNDLEFQLTLQTKLEEPKAQPVVESPTKSSSPSKPSTFSRVFASPRKRKELEMKRQEEAQQAERQKQQASKRVVQPTAWDLLHGLVAKDGSFARSYVCLKDHETSAYGKPYTVDVPCFNEWATEDAHTMSSVKSKRSAMNGGVQRKAPYRVGKLELQLLFVPKPKDAKDEDMPKSMNACIRELREAESATPKKWEGNLSQQGGDCPYWRRRFFTLDGSKFTAYHEATRQPRATINLAKASKLIDDKSALMRNDVPAKGKGRRKSAFAEEEEGYMFVEEGFRVRFANGETIDFYADSAAEKDGWMKVLSEVVGKDTTKPKSWTDLVLAKQRAAASRIEQAKQGQTKTSSGSAKQAPPLRSAPATPAKHFSHPIVATPAPDKSPRRSDIGSRTAERAKTRSMMF</sequence>
<feature type="region of interest" description="Disordered" evidence="3">
    <location>
        <begin position="531"/>
        <end position="590"/>
    </location>
</feature>
<reference evidence="5 6" key="1">
    <citation type="journal article" date="2020" name="Genomics">
        <title>Complete, high-quality genomes from long-read metagenomic sequencing of two wolf lichen thalli reveals enigmatic genome architecture.</title>
        <authorList>
            <person name="McKenzie S.K."/>
            <person name="Walston R.F."/>
            <person name="Allen J.L."/>
        </authorList>
    </citation>
    <scope>NUCLEOTIDE SEQUENCE [LARGE SCALE GENOMIC DNA]</scope>
    <source>
        <strain evidence="5">WasteWater2</strain>
    </source>
</reference>
<dbReference type="RefSeq" id="XP_037163982.1">
    <property type="nucleotide sequence ID" value="XM_037309121.1"/>
</dbReference>
<dbReference type="InterPro" id="IPR012966">
    <property type="entry name" value="AHD"/>
</dbReference>
<feature type="compositionally biased region" description="Polar residues" evidence="3">
    <location>
        <begin position="1467"/>
        <end position="1478"/>
    </location>
</feature>
<feature type="compositionally biased region" description="Acidic residues" evidence="3">
    <location>
        <begin position="230"/>
        <end position="239"/>
    </location>
</feature>
<feature type="domain" description="PH" evidence="4">
    <location>
        <begin position="1318"/>
        <end position="1439"/>
    </location>
</feature>
<dbReference type="GO" id="GO:0051301">
    <property type="term" value="P:cell division"/>
    <property type="evidence" value="ECO:0007669"/>
    <property type="project" value="UniProtKB-KW"/>
</dbReference>
<dbReference type="InterPro" id="IPR052007">
    <property type="entry name" value="Bud4"/>
</dbReference>
<dbReference type="PROSITE" id="PS50003">
    <property type="entry name" value="PH_DOMAIN"/>
    <property type="match status" value="1"/>
</dbReference>
<feature type="region of interest" description="Disordered" evidence="3">
    <location>
        <begin position="966"/>
        <end position="1066"/>
    </location>
</feature>
<evidence type="ECO:0000256" key="3">
    <source>
        <dbReference type="SAM" id="MobiDB-lite"/>
    </source>
</evidence>
<evidence type="ECO:0000259" key="4">
    <source>
        <dbReference type="PROSITE" id="PS50003"/>
    </source>
</evidence>
<evidence type="ECO:0000313" key="6">
    <source>
        <dbReference type="Proteomes" id="UP000578531"/>
    </source>
</evidence>
<evidence type="ECO:0000256" key="2">
    <source>
        <dbReference type="ARBA" id="ARBA00023306"/>
    </source>
</evidence>
<proteinExistence type="predicted"/>
<dbReference type="InterPro" id="IPR011993">
    <property type="entry name" value="PH-like_dom_sf"/>
</dbReference>
<feature type="compositionally biased region" description="Basic and acidic residues" evidence="3">
    <location>
        <begin position="300"/>
        <end position="311"/>
    </location>
</feature>
<dbReference type="InterPro" id="IPR001849">
    <property type="entry name" value="PH_domain"/>
</dbReference>
<feature type="compositionally biased region" description="Polar residues" evidence="3">
    <location>
        <begin position="405"/>
        <end position="422"/>
    </location>
</feature>
<feature type="compositionally biased region" description="Polar residues" evidence="3">
    <location>
        <begin position="699"/>
        <end position="726"/>
    </location>
</feature>
<feature type="region of interest" description="Disordered" evidence="3">
    <location>
        <begin position="1"/>
        <end position="330"/>
    </location>
</feature>
<dbReference type="SMART" id="SM00233">
    <property type="entry name" value="PH"/>
    <property type="match status" value="1"/>
</dbReference>
<dbReference type="Pfam" id="PF00169">
    <property type="entry name" value="PH"/>
    <property type="match status" value="1"/>
</dbReference>
<feature type="region of interest" description="Disordered" evidence="3">
    <location>
        <begin position="343"/>
        <end position="510"/>
    </location>
</feature>
<keyword evidence="6" id="KW-1185">Reference proteome</keyword>
<dbReference type="OrthoDB" id="2123378at2759"/>
<dbReference type="GO" id="GO:0005525">
    <property type="term" value="F:GTP binding"/>
    <property type="evidence" value="ECO:0007669"/>
    <property type="project" value="TreeGrafter"/>
</dbReference>
<keyword evidence="1" id="KW-0132">Cell division</keyword>
<evidence type="ECO:0000313" key="5">
    <source>
        <dbReference type="EMBL" id="KAF6234591.1"/>
    </source>
</evidence>
<feature type="compositionally biased region" description="Basic and acidic residues" evidence="3">
    <location>
        <begin position="491"/>
        <end position="500"/>
    </location>
</feature>
<dbReference type="FunFam" id="2.30.29.30:FF:000311">
    <property type="entry name" value="GTP binding protein (Bud4)"/>
    <property type="match status" value="1"/>
</dbReference>
<feature type="region of interest" description="Disordered" evidence="3">
    <location>
        <begin position="910"/>
        <end position="935"/>
    </location>
</feature>
<feature type="region of interest" description="Disordered" evidence="3">
    <location>
        <begin position="1462"/>
        <end position="1529"/>
    </location>
</feature>
<accession>A0A8H6FTR6</accession>
<name>A0A8H6FTR6_9LECA</name>
<dbReference type="CDD" id="cd13278">
    <property type="entry name" value="PH_Bud4"/>
    <property type="match status" value="1"/>
</dbReference>
<dbReference type="Proteomes" id="UP000578531">
    <property type="component" value="Unassembled WGS sequence"/>
</dbReference>
<organism evidence="5 6">
    <name type="scientific">Letharia columbiana</name>
    <dbReference type="NCBI Taxonomy" id="112416"/>
    <lineage>
        <taxon>Eukaryota</taxon>
        <taxon>Fungi</taxon>
        <taxon>Dikarya</taxon>
        <taxon>Ascomycota</taxon>
        <taxon>Pezizomycotina</taxon>
        <taxon>Lecanoromycetes</taxon>
        <taxon>OSLEUM clade</taxon>
        <taxon>Lecanoromycetidae</taxon>
        <taxon>Lecanorales</taxon>
        <taxon>Lecanorineae</taxon>
        <taxon>Parmeliaceae</taxon>
        <taxon>Letharia</taxon>
    </lineage>
</organism>
<feature type="compositionally biased region" description="Low complexity" evidence="3">
    <location>
        <begin position="194"/>
        <end position="213"/>
    </location>
</feature>
<feature type="compositionally biased region" description="Basic and acidic residues" evidence="3">
    <location>
        <begin position="1176"/>
        <end position="1193"/>
    </location>
</feature>
<evidence type="ECO:0000256" key="1">
    <source>
        <dbReference type="ARBA" id="ARBA00022618"/>
    </source>
</evidence>
<dbReference type="GeneID" id="59288874"/>
<feature type="compositionally biased region" description="Basic and acidic residues" evidence="3">
    <location>
        <begin position="1507"/>
        <end position="1523"/>
    </location>
</feature>
<dbReference type="Pfam" id="PF08174">
    <property type="entry name" value="Anillin"/>
    <property type="match status" value="1"/>
</dbReference>
<feature type="compositionally biased region" description="Low complexity" evidence="3">
    <location>
        <begin position="966"/>
        <end position="975"/>
    </location>
</feature>
<comment type="caution">
    <text evidence="5">The sequence shown here is derived from an EMBL/GenBank/DDBJ whole genome shotgun (WGS) entry which is preliminary data.</text>
</comment>
<feature type="compositionally biased region" description="Polar residues" evidence="3">
    <location>
        <begin position="42"/>
        <end position="72"/>
    </location>
</feature>
<feature type="region of interest" description="Disordered" evidence="3">
    <location>
        <begin position="1143"/>
        <end position="1200"/>
    </location>
</feature>
<dbReference type="EMBL" id="JACCJC010000029">
    <property type="protein sequence ID" value="KAF6234591.1"/>
    <property type="molecule type" value="Genomic_DNA"/>
</dbReference>
<dbReference type="PANTHER" id="PTHR36100">
    <property type="entry name" value="BUD SITE SELECTION PROTEIN 4"/>
    <property type="match status" value="1"/>
</dbReference>
<feature type="compositionally biased region" description="Basic and acidic residues" evidence="3">
    <location>
        <begin position="623"/>
        <end position="649"/>
    </location>
</feature>
<dbReference type="SUPFAM" id="SSF50729">
    <property type="entry name" value="PH domain-like"/>
    <property type="match status" value="1"/>
</dbReference>
<dbReference type="Gene3D" id="2.30.29.30">
    <property type="entry name" value="Pleckstrin-homology domain (PH domain)/Phosphotyrosine-binding domain (PTB)"/>
    <property type="match status" value="1"/>
</dbReference>
<feature type="compositionally biased region" description="Polar residues" evidence="3">
    <location>
        <begin position="1"/>
        <end position="25"/>
    </location>
</feature>
<feature type="compositionally biased region" description="Low complexity" evidence="3">
    <location>
        <begin position="1021"/>
        <end position="1032"/>
    </location>
</feature>
<dbReference type="PANTHER" id="PTHR36100:SF1">
    <property type="entry name" value="BUD SITE SELECTION PROTEIN 4"/>
    <property type="match status" value="1"/>
</dbReference>
<feature type="compositionally biased region" description="Polar residues" evidence="3">
    <location>
        <begin position="84"/>
        <end position="94"/>
    </location>
</feature>
<protein>
    <recommendedName>
        <fullName evidence="4">PH domain-containing protein</fullName>
    </recommendedName>
</protein>
<feature type="region of interest" description="Disordered" evidence="3">
    <location>
        <begin position="695"/>
        <end position="805"/>
    </location>
</feature>
<keyword evidence="2" id="KW-0131">Cell cycle</keyword>
<feature type="compositionally biased region" description="Basic and acidic residues" evidence="3">
    <location>
        <begin position="926"/>
        <end position="935"/>
    </location>
</feature>
<feature type="compositionally biased region" description="Low complexity" evidence="3">
    <location>
        <begin position="1152"/>
        <end position="1164"/>
    </location>
</feature>